<dbReference type="PROSITE" id="PS00211">
    <property type="entry name" value="ABC_TRANSPORTER_1"/>
    <property type="match status" value="1"/>
</dbReference>
<keyword evidence="2 4" id="KW-0067">ATP-binding</keyword>
<evidence type="ECO:0000313" key="4">
    <source>
        <dbReference type="EMBL" id="MCZ4549287.1"/>
    </source>
</evidence>
<keyword evidence="5" id="KW-1185">Reference proteome</keyword>
<keyword evidence="1" id="KW-0547">Nucleotide-binding</keyword>
<reference evidence="4" key="1">
    <citation type="submission" date="2022-12" db="EMBL/GenBank/DDBJ databases">
        <authorList>
            <person name="Krivoruchko A.V."/>
            <person name="Elkin A."/>
        </authorList>
    </citation>
    <scope>NUCLEOTIDE SEQUENCE</scope>
    <source>
        <strain evidence="4">IEGM 1388</strain>
    </source>
</reference>
<dbReference type="InterPro" id="IPR027417">
    <property type="entry name" value="P-loop_NTPase"/>
</dbReference>
<gene>
    <name evidence="4" type="ORF">O4213_04795</name>
</gene>
<dbReference type="InterPro" id="IPR003439">
    <property type="entry name" value="ABC_transporter-like_ATP-bd"/>
</dbReference>
<evidence type="ECO:0000256" key="1">
    <source>
        <dbReference type="ARBA" id="ARBA00022741"/>
    </source>
</evidence>
<dbReference type="CDD" id="cd03230">
    <property type="entry name" value="ABC_DR_subfamily_A"/>
    <property type="match status" value="1"/>
</dbReference>
<dbReference type="GO" id="GO:0005524">
    <property type="term" value="F:ATP binding"/>
    <property type="evidence" value="ECO:0007669"/>
    <property type="project" value="UniProtKB-KW"/>
</dbReference>
<protein>
    <submittedName>
        <fullName evidence="4">ABC transporter ATP-binding protein</fullName>
    </submittedName>
</protein>
<dbReference type="Proteomes" id="UP001067235">
    <property type="component" value="Unassembled WGS sequence"/>
</dbReference>
<name>A0ABT4MQM5_GORRU</name>
<dbReference type="SUPFAM" id="SSF52540">
    <property type="entry name" value="P-loop containing nucleoside triphosphate hydrolases"/>
    <property type="match status" value="1"/>
</dbReference>
<evidence type="ECO:0000313" key="5">
    <source>
        <dbReference type="Proteomes" id="UP001067235"/>
    </source>
</evidence>
<proteinExistence type="predicted"/>
<dbReference type="PANTHER" id="PTHR43038">
    <property type="entry name" value="ATP-BINDING CASSETTE, SUB-FAMILY H, MEMBER 1"/>
    <property type="match status" value="1"/>
</dbReference>
<dbReference type="Gene3D" id="3.40.50.300">
    <property type="entry name" value="P-loop containing nucleotide triphosphate hydrolases"/>
    <property type="match status" value="1"/>
</dbReference>
<dbReference type="InterPro" id="IPR017871">
    <property type="entry name" value="ABC_transporter-like_CS"/>
</dbReference>
<accession>A0ABT4MQM5</accession>
<evidence type="ECO:0000256" key="2">
    <source>
        <dbReference type="ARBA" id="ARBA00022840"/>
    </source>
</evidence>
<dbReference type="Pfam" id="PF00005">
    <property type="entry name" value="ABC_tran"/>
    <property type="match status" value="1"/>
</dbReference>
<dbReference type="SMART" id="SM00382">
    <property type="entry name" value="AAA"/>
    <property type="match status" value="1"/>
</dbReference>
<sequence>MTTSSAIAVDALRVIRGGNPVLHGVDIKVPAGSITGLLGPSGCGKTTLMRAIVGTQRIDSGTVTVLDLPAGSARLRRSVGYVTQAPSVYTDLTVGQNVRYFADIYGNSAGVRDALDAVGLTEFEARKTIDLSGGQRSRVSIACALVASPELLILDEPTVGLDPLLREDLWNRFHDLAASGTTLLVSSHVMDEADRCDNLILMRDGLILAALTPDELRSRTGQDNLEKAFLQLITEDAA</sequence>
<evidence type="ECO:0000259" key="3">
    <source>
        <dbReference type="PROSITE" id="PS50893"/>
    </source>
</evidence>
<dbReference type="RefSeq" id="WP_301569785.1">
    <property type="nucleotide sequence ID" value="NZ_JAPWIE010000001.1"/>
</dbReference>
<comment type="caution">
    <text evidence="4">The sequence shown here is derived from an EMBL/GenBank/DDBJ whole genome shotgun (WGS) entry which is preliminary data.</text>
</comment>
<dbReference type="InterPro" id="IPR003593">
    <property type="entry name" value="AAA+_ATPase"/>
</dbReference>
<dbReference type="EMBL" id="JAPWIE010000001">
    <property type="protein sequence ID" value="MCZ4549287.1"/>
    <property type="molecule type" value="Genomic_DNA"/>
</dbReference>
<dbReference type="PROSITE" id="PS50893">
    <property type="entry name" value="ABC_TRANSPORTER_2"/>
    <property type="match status" value="1"/>
</dbReference>
<organism evidence="4 5">
    <name type="scientific">Gordonia rubripertincta</name>
    <name type="common">Rhodococcus corallinus</name>
    <dbReference type="NCBI Taxonomy" id="36822"/>
    <lineage>
        <taxon>Bacteria</taxon>
        <taxon>Bacillati</taxon>
        <taxon>Actinomycetota</taxon>
        <taxon>Actinomycetes</taxon>
        <taxon>Mycobacteriales</taxon>
        <taxon>Gordoniaceae</taxon>
        <taxon>Gordonia</taxon>
    </lineage>
</organism>
<feature type="domain" description="ABC transporter" evidence="3">
    <location>
        <begin position="7"/>
        <end position="229"/>
    </location>
</feature>
<dbReference type="PANTHER" id="PTHR43038:SF3">
    <property type="entry name" value="ABC TRANSPORTER G FAMILY MEMBER 20 ISOFORM X1"/>
    <property type="match status" value="1"/>
</dbReference>